<accession>A0A179T072</accession>
<dbReference type="InterPro" id="IPR025546">
    <property type="entry name" value="YqzH"/>
</dbReference>
<name>A0A179T072_9BACI</name>
<protein>
    <submittedName>
        <fullName evidence="1">Uncharacterized protein</fullName>
    </submittedName>
</protein>
<sequence length="84" mass="10032">MKIPSKKDNEKSILAIARWKMENEFLLKMLKNSFLQYGRDLDIDPLSKDDSLQLIEKITNEKDKDTEWYEVVEDVVYSYLTNQE</sequence>
<comment type="caution">
    <text evidence="1">The sequence shown here is derived from an EMBL/GenBank/DDBJ whole genome shotgun (WGS) entry which is preliminary data.</text>
</comment>
<dbReference type="Proteomes" id="UP000078534">
    <property type="component" value="Unassembled WGS sequence"/>
</dbReference>
<evidence type="ECO:0000313" key="2">
    <source>
        <dbReference type="Proteomes" id="UP000078534"/>
    </source>
</evidence>
<organism evidence="1 2">
    <name type="scientific">Metabacillus litoralis</name>
    <dbReference type="NCBI Taxonomy" id="152268"/>
    <lineage>
        <taxon>Bacteria</taxon>
        <taxon>Bacillati</taxon>
        <taxon>Bacillota</taxon>
        <taxon>Bacilli</taxon>
        <taxon>Bacillales</taxon>
        <taxon>Bacillaceae</taxon>
        <taxon>Metabacillus</taxon>
    </lineage>
</organism>
<gene>
    <name evidence="1" type="ORF">A6K24_20175</name>
</gene>
<dbReference type="Pfam" id="PF14164">
    <property type="entry name" value="YqzH"/>
    <property type="match status" value="1"/>
</dbReference>
<keyword evidence="2" id="KW-1185">Reference proteome</keyword>
<dbReference type="RefSeq" id="WP_198165142.1">
    <property type="nucleotide sequence ID" value="NZ_LWSG01000009.1"/>
</dbReference>
<proteinExistence type="predicted"/>
<evidence type="ECO:0000313" key="1">
    <source>
        <dbReference type="EMBL" id="OAS87486.1"/>
    </source>
</evidence>
<dbReference type="EMBL" id="LWSG01000009">
    <property type="protein sequence ID" value="OAS87486.1"/>
    <property type="molecule type" value="Genomic_DNA"/>
</dbReference>
<dbReference type="AlphaFoldDB" id="A0A179T072"/>
<reference evidence="2" key="1">
    <citation type="submission" date="2016-04" db="EMBL/GenBank/DDBJ databases">
        <authorList>
            <person name="Lyu Z."/>
            <person name="Lyu W."/>
        </authorList>
    </citation>
    <scope>NUCLEOTIDE SEQUENCE [LARGE SCALE GENOMIC DNA]</scope>
    <source>
        <strain evidence="2">C44</strain>
    </source>
</reference>